<accession>A0A2M4DFA8</accession>
<keyword evidence="1" id="KW-1133">Transmembrane helix</keyword>
<dbReference type="AlphaFoldDB" id="A0A2M4DFA8"/>
<keyword evidence="1" id="KW-0472">Membrane</keyword>
<sequence>MSDARRDIFLMFTVTRVVSFFLRALPVGGTVIDVVVAAVVPPLPLPLTSANWTPWSVLETILSWYTVR</sequence>
<keyword evidence="1" id="KW-0812">Transmembrane</keyword>
<name>A0A2M4DFA8_ANODA</name>
<reference evidence="2" key="1">
    <citation type="submission" date="2018-01" db="EMBL/GenBank/DDBJ databases">
        <title>An insight into the sialome of Amazonian anophelines.</title>
        <authorList>
            <person name="Ribeiro J.M."/>
            <person name="Scarpassa V."/>
            <person name="Calvo E."/>
        </authorList>
    </citation>
    <scope>NUCLEOTIDE SEQUENCE</scope>
</reference>
<evidence type="ECO:0000313" key="2">
    <source>
        <dbReference type="EMBL" id="MBW76272.1"/>
    </source>
</evidence>
<dbReference type="EMBL" id="GGFL01012094">
    <property type="protein sequence ID" value="MBW76272.1"/>
    <property type="molecule type" value="Transcribed_RNA"/>
</dbReference>
<feature type="transmembrane region" description="Helical" evidence="1">
    <location>
        <begin position="20"/>
        <end position="40"/>
    </location>
</feature>
<protein>
    <submittedName>
        <fullName evidence="2">Putative secreted protein</fullName>
    </submittedName>
</protein>
<evidence type="ECO:0000256" key="1">
    <source>
        <dbReference type="SAM" id="Phobius"/>
    </source>
</evidence>
<organism evidence="2">
    <name type="scientific">Anopheles darlingi</name>
    <name type="common">Mosquito</name>
    <dbReference type="NCBI Taxonomy" id="43151"/>
    <lineage>
        <taxon>Eukaryota</taxon>
        <taxon>Metazoa</taxon>
        <taxon>Ecdysozoa</taxon>
        <taxon>Arthropoda</taxon>
        <taxon>Hexapoda</taxon>
        <taxon>Insecta</taxon>
        <taxon>Pterygota</taxon>
        <taxon>Neoptera</taxon>
        <taxon>Endopterygota</taxon>
        <taxon>Diptera</taxon>
        <taxon>Nematocera</taxon>
        <taxon>Culicoidea</taxon>
        <taxon>Culicidae</taxon>
        <taxon>Anophelinae</taxon>
        <taxon>Anopheles</taxon>
    </lineage>
</organism>
<proteinExistence type="predicted"/>